<dbReference type="Gene3D" id="3.30.300.130">
    <property type="entry name" value="Fe-S cluster assembly (FSCA)"/>
    <property type="match status" value="1"/>
</dbReference>
<dbReference type="SUPFAM" id="SSF117916">
    <property type="entry name" value="Fe-S cluster assembly (FSCA) domain-like"/>
    <property type="match status" value="1"/>
</dbReference>
<dbReference type="InterPro" id="IPR014824">
    <property type="entry name" value="Nfu/NifU_N"/>
</dbReference>
<dbReference type="Gene3D" id="3.30.1370.70">
    <property type="entry name" value="Scaffold protein Nfu/NifU, N-terminal domain"/>
    <property type="match status" value="2"/>
</dbReference>
<organism evidence="3 4">
    <name type="scientific">Algibacter luteus</name>
    <dbReference type="NCBI Taxonomy" id="1178825"/>
    <lineage>
        <taxon>Bacteria</taxon>
        <taxon>Pseudomonadati</taxon>
        <taxon>Bacteroidota</taxon>
        <taxon>Flavobacteriia</taxon>
        <taxon>Flavobacteriales</taxon>
        <taxon>Flavobacteriaceae</taxon>
        <taxon>Algibacter</taxon>
    </lineage>
</organism>
<evidence type="ECO:0000259" key="2">
    <source>
        <dbReference type="SMART" id="SM00932"/>
    </source>
</evidence>
<dbReference type="Pfam" id="PF08712">
    <property type="entry name" value="Nfu_N"/>
    <property type="match status" value="2"/>
</dbReference>
<dbReference type="Proteomes" id="UP000184396">
    <property type="component" value="Unassembled WGS sequence"/>
</dbReference>
<reference evidence="3 4" key="1">
    <citation type="submission" date="2016-11" db="EMBL/GenBank/DDBJ databases">
        <authorList>
            <person name="Jaros S."/>
            <person name="Januszkiewicz K."/>
            <person name="Wedrychowicz H."/>
        </authorList>
    </citation>
    <scope>NUCLEOTIDE SEQUENCE [LARGE SCALE GENOMIC DNA]</scope>
    <source>
        <strain evidence="3 4">CGMCC 1.12213</strain>
    </source>
</reference>
<dbReference type="InterPro" id="IPR034904">
    <property type="entry name" value="FSCA_dom_sf"/>
</dbReference>
<dbReference type="OrthoDB" id="9796965at2"/>
<dbReference type="EMBL" id="FQYK01000005">
    <property type="protein sequence ID" value="SHI91276.1"/>
    <property type="molecule type" value="Genomic_DNA"/>
</dbReference>
<dbReference type="SMART" id="SM00932">
    <property type="entry name" value="Nfu_N"/>
    <property type="match status" value="2"/>
</dbReference>
<comment type="similarity">
    <text evidence="1">Belongs to the NifU family.</text>
</comment>
<proteinExistence type="inferred from homology"/>
<dbReference type="RefSeq" id="WP_019387656.1">
    <property type="nucleotide sequence ID" value="NZ_ALIH01000007.1"/>
</dbReference>
<evidence type="ECO:0000313" key="4">
    <source>
        <dbReference type="Proteomes" id="UP000184396"/>
    </source>
</evidence>
<dbReference type="PANTHER" id="PTHR11178:SF1">
    <property type="entry name" value="NFU1 IRON-SULFUR CLUSTER SCAFFOLD HOMOLOG, MITOCHONDRIAL"/>
    <property type="match status" value="1"/>
</dbReference>
<dbReference type="STRING" id="1178825.SAMN05216261_2134"/>
<evidence type="ECO:0000313" key="3">
    <source>
        <dbReference type="EMBL" id="SHI91276.1"/>
    </source>
</evidence>
<dbReference type="GO" id="GO:0016226">
    <property type="term" value="P:iron-sulfur cluster assembly"/>
    <property type="evidence" value="ECO:0007669"/>
    <property type="project" value="InterPro"/>
</dbReference>
<dbReference type="InterPro" id="IPR001075">
    <property type="entry name" value="NIF_FeS_clus_asmbl_NifU_C"/>
</dbReference>
<dbReference type="eggNOG" id="COG0694">
    <property type="taxonomic scope" value="Bacteria"/>
</dbReference>
<feature type="domain" description="Scaffold protein Nfu/NifU N-terminal" evidence="2">
    <location>
        <begin position="109"/>
        <end position="194"/>
    </location>
</feature>
<name>A0A1M6F0U1_9FLAO</name>
<evidence type="ECO:0000256" key="1">
    <source>
        <dbReference type="ARBA" id="ARBA00006420"/>
    </source>
</evidence>
<keyword evidence="4" id="KW-1185">Reference proteome</keyword>
<dbReference type="PANTHER" id="PTHR11178">
    <property type="entry name" value="IRON-SULFUR CLUSTER SCAFFOLD PROTEIN NFU-RELATED"/>
    <property type="match status" value="1"/>
</dbReference>
<sequence>MNTFKVSVQETSNKAIVKFEVNQFITQHQSFEFNNIDEAKESPLAQQLFYLPFVKKVYISGNFIAVERYNIVEWNDVQDEVAEQIEAYLNDGGIVVENTAATKKVPVTVYAESTPNPAVMKFVANKKIVTALFEFTSIQEAKHSPLATELFHFPFVKSVFIDENYVSVTKFDITEWQDITIEIREFIRNYIESGKDVVLPGAEETLQKSTKQLDKNYEALDDISKEIVNILEEYVKPAVASDGGNIQFIAYNSDEKNVSVMLQGACSGCPSSTYTLKSGIENMLKEMLPGKVETVEAING</sequence>
<dbReference type="SUPFAM" id="SSF110836">
    <property type="entry name" value="Hypothetical protein SAV1430"/>
    <property type="match status" value="2"/>
</dbReference>
<accession>A0A1M6F0U1</accession>
<dbReference type="InterPro" id="IPR036498">
    <property type="entry name" value="Nfu/NifU_N_sf"/>
</dbReference>
<dbReference type="AlphaFoldDB" id="A0A1M6F0U1"/>
<feature type="domain" description="Scaffold protein Nfu/NifU N-terminal" evidence="2">
    <location>
        <begin position="6"/>
        <end position="92"/>
    </location>
</feature>
<dbReference type="Pfam" id="PF01106">
    <property type="entry name" value="NifU"/>
    <property type="match status" value="1"/>
</dbReference>
<dbReference type="GO" id="GO:0051536">
    <property type="term" value="F:iron-sulfur cluster binding"/>
    <property type="evidence" value="ECO:0007669"/>
    <property type="project" value="InterPro"/>
</dbReference>
<protein>
    <submittedName>
        <fullName evidence="3">Fe-S cluster biogenesis protein NfuA, 4Fe-4S-binding domain</fullName>
    </submittedName>
</protein>
<dbReference type="GO" id="GO:0005506">
    <property type="term" value="F:iron ion binding"/>
    <property type="evidence" value="ECO:0007669"/>
    <property type="project" value="InterPro"/>
</dbReference>
<gene>
    <name evidence="3" type="ORF">SAMN05216261_2134</name>
</gene>